<dbReference type="InterPro" id="IPR012334">
    <property type="entry name" value="Pectin_lyas_fold"/>
</dbReference>
<feature type="signal peptide" evidence="1">
    <location>
        <begin position="1"/>
        <end position="22"/>
    </location>
</feature>
<sequence length="400" mass="43591">MTWFNSIWLVLCFTSIVHQASAATIQVQNPAELSAALINTNSGDIIRLAPGNYGVLTLKDRVFTQFVTLESSNKSNPAVFSHIEIEASRHLRIDALKVVAESREGIGIFASSDVDILNSQIHGKNQFNRQAPVYTQVSTLYGINVGEDSSDIVVEGNSVSDVRSAAYIFFGVREIAVDANRCDWVAADCFKFGGVDQASVTNNFGAQHIYAAPSAHVDFMQGQGPVSNAVFRGNVAMMGSRSFQGLFFDDADFENLLFEDNLIYTAHNRGISVSAGRGIRARYNTVLRAAGSQKATYIALPSGSDKAFNFEANNTFSDEERFPATNIVAQWDKPQAAAHYSRYYQNAMHGAFAQIADFTPVAGSVADGQVGAFRRIRALLQGNDRRSDAVLPPFSLLLDD</sequence>
<dbReference type="RefSeq" id="WP_189398027.1">
    <property type="nucleotide sequence ID" value="NZ_BMXA01000001.1"/>
</dbReference>
<evidence type="ECO:0000313" key="2">
    <source>
        <dbReference type="EMBL" id="GGZ96370.1"/>
    </source>
</evidence>
<dbReference type="Proteomes" id="UP000614811">
    <property type="component" value="Unassembled WGS sequence"/>
</dbReference>
<dbReference type="AlphaFoldDB" id="A0A918RF61"/>
<reference evidence="2" key="1">
    <citation type="journal article" date="2014" name="Int. J. Syst. Evol. Microbiol.">
        <title>Complete genome sequence of Corynebacterium casei LMG S-19264T (=DSM 44701T), isolated from a smear-ripened cheese.</title>
        <authorList>
            <consortium name="US DOE Joint Genome Institute (JGI-PGF)"/>
            <person name="Walter F."/>
            <person name="Albersmeier A."/>
            <person name="Kalinowski J."/>
            <person name="Ruckert C."/>
        </authorList>
    </citation>
    <scope>NUCLEOTIDE SEQUENCE</scope>
    <source>
        <strain evidence="2">KCTC 12711</strain>
    </source>
</reference>
<evidence type="ECO:0000256" key="1">
    <source>
        <dbReference type="SAM" id="SignalP"/>
    </source>
</evidence>
<gene>
    <name evidence="2" type="ORF">GCM10008090_00750</name>
</gene>
<reference evidence="2" key="2">
    <citation type="submission" date="2020-09" db="EMBL/GenBank/DDBJ databases">
        <authorList>
            <person name="Sun Q."/>
            <person name="Kim S."/>
        </authorList>
    </citation>
    <scope>NUCLEOTIDE SEQUENCE</scope>
    <source>
        <strain evidence="2">KCTC 12711</strain>
    </source>
</reference>
<dbReference type="Gene3D" id="2.160.20.10">
    <property type="entry name" value="Single-stranded right-handed beta-helix, Pectin lyase-like"/>
    <property type="match status" value="1"/>
</dbReference>
<comment type="caution">
    <text evidence="2">The sequence shown here is derived from an EMBL/GenBank/DDBJ whole genome shotgun (WGS) entry which is preliminary data.</text>
</comment>
<feature type="chain" id="PRO_5037089136" description="Right handed beta helix domain-containing protein" evidence="1">
    <location>
        <begin position="23"/>
        <end position="400"/>
    </location>
</feature>
<protein>
    <recommendedName>
        <fullName evidence="4">Right handed beta helix domain-containing protein</fullName>
    </recommendedName>
</protein>
<dbReference type="SUPFAM" id="SSF51126">
    <property type="entry name" value="Pectin lyase-like"/>
    <property type="match status" value="1"/>
</dbReference>
<evidence type="ECO:0000313" key="3">
    <source>
        <dbReference type="Proteomes" id="UP000614811"/>
    </source>
</evidence>
<accession>A0A918RF61</accession>
<proteinExistence type="predicted"/>
<evidence type="ECO:0008006" key="4">
    <source>
        <dbReference type="Google" id="ProtNLM"/>
    </source>
</evidence>
<keyword evidence="1" id="KW-0732">Signal</keyword>
<dbReference type="InterPro" id="IPR011050">
    <property type="entry name" value="Pectin_lyase_fold/virulence"/>
</dbReference>
<organism evidence="2 3">
    <name type="scientific">Arenicella chitinivorans</name>
    <dbReference type="NCBI Taxonomy" id="1329800"/>
    <lineage>
        <taxon>Bacteria</taxon>
        <taxon>Pseudomonadati</taxon>
        <taxon>Pseudomonadota</taxon>
        <taxon>Gammaproteobacteria</taxon>
        <taxon>Arenicellales</taxon>
        <taxon>Arenicellaceae</taxon>
        <taxon>Arenicella</taxon>
    </lineage>
</organism>
<dbReference type="EMBL" id="BMXA01000001">
    <property type="protein sequence ID" value="GGZ96370.1"/>
    <property type="molecule type" value="Genomic_DNA"/>
</dbReference>
<keyword evidence="3" id="KW-1185">Reference proteome</keyword>
<name>A0A918RF61_9GAMM</name>